<sequence>MIRRTTLAAFALTCLLGIVTENAARADVPAGGPMSDGQSRFVYGAAIAGLLTGGIVAYYRSKKSPPK</sequence>
<dbReference type="STRING" id="1391654.AKJ09_03121"/>
<keyword evidence="4" id="KW-1185">Reference proteome</keyword>
<dbReference type="EMBL" id="CP012333">
    <property type="protein sequence ID" value="AKU96457.1"/>
    <property type="molecule type" value="Genomic_DNA"/>
</dbReference>
<evidence type="ECO:0000256" key="2">
    <source>
        <dbReference type="SAM" id="SignalP"/>
    </source>
</evidence>
<feature type="chain" id="PRO_5005465922" description="Gram-positive cocci surface proteins LPxTG domain-containing protein" evidence="2">
    <location>
        <begin position="24"/>
        <end position="67"/>
    </location>
</feature>
<dbReference type="AlphaFoldDB" id="A0A0K1PSF8"/>
<evidence type="ECO:0000256" key="1">
    <source>
        <dbReference type="SAM" id="Phobius"/>
    </source>
</evidence>
<proteinExistence type="predicted"/>
<accession>A0A0K1PSF8</accession>
<gene>
    <name evidence="3" type="ORF">AKJ09_03121</name>
</gene>
<reference evidence="3 4" key="1">
    <citation type="submission" date="2015-08" db="EMBL/GenBank/DDBJ databases">
        <authorList>
            <person name="Babu N.S."/>
            <person name="Beckwith C.J."/>
            <person name="Beseler K.G."/>
            <person name="Brison A."/>
            <person name="Carone J.V."/>
            <person name="Caskin T.P."/>
            <person name="Diamond M."/>
            <person name="Durham M.E."/>
            <person name="Foxe J.M."/>
            <person name="Go M."/>
            <person name="Henderson B.A."/>
            <person name="Jones I.B."/>
            <person name="McGettigan J.A."/>
            <person name="Micheletti S.J."/>
            <person name="Nasrallah M.E."/>
            <person name="Ortiz D."/>
            <person name="Piller C.R."/>
            <person name="Privatt S.R."/>
            <person name="Schneider S.L."/>
            <person name="Sharp S."/>
            <person name="Smith T.C."/>
            <person name="Stanton J.D."/>
            <person name="Ullery H.E."/>
            <person name="Wilson R.J."/>
            <person name="Serrano M.G."/>
            <person name="Buck G."/>
            <person name="Lee V."/>
            <person name="Wang Y."/>
            <person name="Carvalho R."/>
            <person name="Voegtly L."/>
            <person name="Shi R."/>
            <person name="Duckworth R."/>
            <person name="Johnson A."/>
            <person name="Loviza R."/>
            <person name="Walstead R."/>
            <person name="Shah Z."/>
            <person name="Kiflezghi M."/>
            <person name="Wade K."/>
            <person name="Ball S.L."/>
            <person name="Bradley K.W."/>
            <person name="Asai D.J."/>
            <person name="Bowman C.A."/>
            <person name="Russell D.A."/>
            <person name="Pope W.H."/>
            <person name="Jacobs-Sera D."/>
            <person name="Hendrix R.W."/>
            <person name="Hatfull G.F."/>
        </authorList>
    </citation>
    <scope>NUCLEOTIDE SEQUENCE [LARGE SCALE GENOMIC DNA]</scope>
    <source>
        <strain evidence="3 4">DSM 27648</strain>
    </source>
</reference>
<dbReference type="RefSeq" id="WP_146647748.1">
    <property type="nucleotide sequence ID" value="NZ_CP012333.1"/>
</dbReference>
<keyword evidence="1" id="KW-0812">Transmembrane</keyword>
<keyword evidence="1" id="KW-0472">Membrane</keyword>
<name>A0A0K1PSF8_9BACT</name>
<evidence type="ECO:0000313" key="3">
    <source>
        <dbReference type="EMBL" id="AKU96457.1"/>
    </source>
</evidence>
<evidence type="ECO:0008006" key="5">
    <source>
        <dbReference type="Google" id="ProtNLM"/>
    </source>
</evidence>
<organism evidence="3 4">
    <name type="scientific">Labilithrix luteola</name>
    <dbReference type="NCBI Taxonomy" id="1391654"/>
    <lineage>
        <taxon>Bacteria</taxon>
        <taxon>Pseudomonadati</taxon>
        <taxon>Myxococcota</taxon>
        <taxon>Polyangia</taxon>
        <taxon>Polyangiales</taxon>
        <taxon>Labilitrichaceae</taxon>
        <taxon>Labilithrix</taxon>
    </lineage>
</organism>
<feature type="signal peptide" evidence="2">
    <location>
        <begin position="1"/>
        <end position="23"/>
    </location>
</feature>
<keyword evidence="2" id="KW-0732">Signal</keyword>
<dbReference type="Proteomes" id="UP000064967">
    <property type="component" value="Chromosome"/>
</dbReference>
<feature type="transmembrane region" description="Helical" evidence="1">
    <location>
        <begin position="42"/>
        <end position="59"/>
    </location>
</feature>
<dbReference type="KEGG" id="llu:AKJ09_03121"/>
<keyword evidence="1" id="KW-1133">Transmembrane helix</keyword>
<evidence type="ECO:0000313" key="4">
    <source>
        <dbReference type="Proteomes" id="UP000064967"/>
    </source>
</evidence>
<protein>
    <recommendedName>
        <fullName evidence="5">Gram-positive cocci surface proteins LPxTG domain-containing protein</fullName>
    </recommendedName>
</protein>